<feature type="domain" description="WW" evidence="6">
    <location>
        <begin position="8"/>
        <end position="42"/>
    </location>
</feature>
<dbReference type="PROSITE" id="PS51140">
    <property type="entry name" value="CUE"/>
    <property type="match status" value="1"/>
</dbReference>
<dbReference type="PANTHER" id="PTHR17616">
    <property type="entry name" value="YES-ASSOCIATED PROTEIN YAP1 FAMILY MEMBER"/>
    <property type="match status" value="1"/>
</dbReference>
<feature type="region of interest" description="Disordered" evidence="5">
    <location>
        <begin position="262"/>
        <end position="367"/>
    </location>
</feature>
<proteinExistence type="predicted"/>
<dbReference type="InterPro" id="IPR036020">
    <property type="entry name" value="WW_dom_sf"/>
</dbReference>
<feature type="region of interest" description="Disordered" evidence="5">
    <location>
        <begin position="176"/>
        <end position="214"/>
    </location>
</feature>
<evidence type="ECO:0000259" key="6">
    <source>
        <dbReference type="PROSITE" id="PS50020"/>
    </source>
</evidence>
<keyword evidence="9" id="KW-1185">Reference proteome</keyword>
<evidence type="ECO:0000256" key="5">
    <source>
        <dbReference type="SAM" id="MobiDB-lite"/>
    </source>
</evidence>
<feature type="compositionally biased region" description="Basic and acidic residues" evidence="5">
    <location>
        <begin position="298"/>
        <end position="318"/>
    </location>
</feature>
<evidence type="ECO:0000256" key="3">
    <source>
        <dbReference type="ARBA" id="ARBA00022490"/>
    </source>
</evidence>
<keyword evidence="4" id="KW-0539">Nucleus</keyword>
<dbReference type="Pfam" id="PF00397">
    <property type="entry name" value="WW"/>
    <property type="match status" value="1"/>
</dbReference>
<dbReference type="PROSITE" id="PS50020">
    <property type="entry name" value="WW_DOMAIN_2"/>
    <property type="match status" value="1"/>
</dbReference>
<gene>
    <name evidence="8" type="ORF">XYLVIOL_LOCUS7399</name>
</gene>
<dbReference type="PROSITE" id="PS01159">
    <property type="entry name" value="WW_DOMAIN_1"/>
    <property type="match status" value="1"/>
</dbReference>
<dbReference type="SUPFAM" id="SSF51045">
    <property type="entry name" value="WW domain"/>
    <property type="match status" value="1"/>
</dbReference>
<dbReference type="Gene3D" id="2.20.70.10">
    <property type="match status" value="1"/>
</dbReference>
<evidence type="ECO:0000259" key="7">
    <source>
        <dbReference type="PROSITE" id="PS51140"/>
    </source>
</evidence>
<dbReference type="Proteomes" id="UP001642520">
    <property type="component" value="Unassembled WGS sequence"/>
</dbReference>
<evidence type="ECO:0000256" key="1">
    <source>
        <dbReference type="ARBA" id="ARBA00004123"/>
    </source>
</evidence>
<dbReference type="CDD" id="cd00201">
    <property type="entry name" value="WW"/>
    <property type="match status" value="1"/>
</dbReference>
<reference evidence="8 9" key="1">
    <citation type="submission" date="2024-08" db="EMBL/GenBank/DDBJ databases">
        <authorList>
            <person name="Will J Nash"/>
            <person name="Angela Man"/>
            <person name="Seanna McTaggart"/>
            <person name="Kendall Baker"/>
            <person name="Tom Barker"/>
            <person name="Leah Catchpole"/>
            <person name="Alex Durrant"/>
            <person name="Karim Gharbi"/>
            <person name="Naomi Irish"/>
            <person name="Gemy Kaithakottil"/>
            <person name="Debby Ku"/>
            <person name="Aaliyah Providence"/>
            <person name="Felix Shaw"/>
            <person name="David Swarbreck"/>
            <person name="Chris Watkins"/>
            <person name="Ann M. McCartney"/>
            <person name="Giulio Formenti"/>
            <person name="Alice Mouton"/>
            <person name="Noel Vella"/>
            <person name="Bjorn M von Reumont"/>
            <person name="Adriana Vella"/>
            <person name="Wilfried Haerty"/>
        </authorList>
    </citation>
    <scope>NUCLEOTIDE SEQUENCE [LARGE SCALE GENOMIC DNA]</scope>
</reference>
<protein>
    <recommendedName>
        <fullName evidence="10">BAG family molecular chaperone regulator 3</fullName>
    </recommendedName>
</protein>
<dbReference type="SMART" id="SM00456">
    <property type="entry name" value="WW"/>
    <property type="match status" value="1"/>
</dbReference>
<evidence type="ECO:0000313" key="9">
    <source>
        <dbReference type="Proteomes" id="UP001642520"/>
    </source>
</evidence>
<evidence type="ECO:0000256" key="2">
    <source>
        <dbReference type="ARBA" id="ARBA00004496"/>
    </source>
</evidence>
<name>A0ABP1NXM3_XYLVO</name>
<keyword evidence="3" id="KW-0963">Cytoplasm</keyword>
<accession>A0ABP1NXM3</accession>
<evidence type="ECO:0000313" key="8">
    <source>
        <dbReference type="EMBL" id="CAL7945775.1"/>
    </source>
</evidence>
<evidence type="ECO:0000256" key="4">
    <source>
        <dbReference type="ARBA" id="ARBA00023242"/>
    </source>
</evidence>
<dbReference type="EMBL" id="CAXAJV020001294">
    <property type="protein sequence ID" value="CAL7945775.1"/>
    <property type="molecule type" value="Genomic_DNA"/>
</dbReference>
<feature type="domain" description="CUE" evidence="7">
    <location>
        <begin position="134"/>
        <end position="177"/>
    </location>
</feature>
<evidence type="ECO:0008006" key="10">
    <source>
        <dbReference type="Google" id="ProtNLM"/>
    </source>
</evidence>
<dbReference type="PANTHER" id="PTHR17616:SF8">
    <property type="entry name" value="TRANSCRIPTIONAL COACTIVATOR YORKIE"/>
    <property type="match status" value="1"/>
</dbReference>
<sequence length="429" mass="48611">MAEESDRSQLPPGWECRYDIRSGRPYFINHFNRTTTWEDPRVRYWQYSQYIQSLNSMALSSATTITSQDIPMQELKTPLSLKSVSAMTNRLGEMTLGSPTPIRNMETSLTQNSDSELQVAKINAMFPTVSDTHIRLLLKKYLKNVFPKVEETMLLDILEQSENNVQKASEKLIDLGYEKRNPTVPKSARRKEEEQTKNEQQTAPTPPPRMKSLEEKNKIKARLMEKYKSVPERVIMLAMDSVDYDEERAIHILDIMVTEEATRPMCTSSSQSSRSDERKDSPPITEAVKLTASPIKKIVKDPDAEKSKRSKNKIEIPKISRGTSTTEDSEYKSPYLTKPVGPNPDLPKGANNDLLLPDYAPWSGPDTSLLNKGTYSKIIANGHDASLLLDDHYVAKGPNPELRKGPLRELVQGSIYSQRNFSNTESRGK</sequence>
<organism evidence="8 9">
    <name type="scientific">Xylocopa violacea</name>
    <name type="common">Violet carpenter bee</name>
    <name type="synonym">Apis violacea</name>
    <dbReference type="NCBI Taxonomy" id="135666"/>
    <lineage>
        <taxon>Eukaryota</taxon>
        <taxon>Metazoa</taxon>
        <taxon>Ecdysozoa</taxon>
        <taxon>Arthropoda</taxon>
        <taxon>Hexapoda</taxon>
        <taxon>Insecta</taxon>
        <taxon>Pterygota</taxon>
        <taxon>Neoptera</taxon>
        <taxon>Endopterygota</taxon>
        <taxon>Hymenoptera</taxon>
        <taxon>Apocrita</taxon>
        <taxon>Aculeata</taxon>
        <taxon>Apoidea</taxon>
        <taxon>Anthophila</taxon>
        <taxon>Apidae</taxon>
        <taxon>Xylocopa</taxon>
        <taxon>Xylocopa</taxon>
    </lineage>
</organism>
<dbReference type="InterPro" id="IPR051583">
    <property type="entry name" value="YAP1"/>
</dbReference>
<comment type="caution">
    <text evidence="8">The sequence shown here is derived from an EMBL/GenBank/DDBJ whole genome shotgun (WGS) entry which is preliminary data.</text>
</comment>
<comment type="subcellular location">
    <subcellularLocation>
        <location evidence="2">Cytoplasm</location>
    </subcellularLocation>
    <subcellularLocation>
        <location evidence="1">Nucleus</location>
    </subcellularLocation>
</comment>
<dbReference type="InterPro" id="IPR001202">
    <property type="entry name" value="WW_dom"/>
</dbReference>
<dbReference type="InterPro" id="IPR003892">
    <property type="entry name" value="CUE"/>
</dbReference>
<dbReference type="CDD" id="cd14279">
    <property type="entry name" value="CUE"/>
    <property type="match status" value="1"/>
</dbReference>